<keyword evidence="16" id="KW-1185">Reference proteome</keyword>
<dbReference type="GO" id="GO:0005739">
    <property type="term" value="C:mitochondrion"/>
    <property type="evidence" value="ECO:0007669"/>
    <property type="project" value="UniProtKB-SubCell"/>
</dbReference>
<feature type="compositionally biased region" description="Basic residues" evidence="14">
    <location>
        <begin position="205"/>
        <end position="214"/>
    </location>
</feature>
<feature type="region of interest" description="Disordered" evidence="14">
    <location>
        <begin position="178"/>
        <end position="241"/>
    </location>
</feature>
<evidence type="ECO:0000256" key="1">
    <source>
        <dbReference type="ARBA" id="ARBA00004123"/>
    </source>
</evidence>
<evidence type="ECO:0000256" key="10">
    <source>
        <dbReference type="ARBA" id="ARBA00030700"/>
    </source>
</evidence>
<dbReference type="GO" id="GO:0005840">
    <property type="term" value="C:ribosome"/>
    <property type="evidence" value="ECO:0007669"/>
    <property type="project" value="UniProtKB-KW"/>
</dbReference>
<evidence type="ECO:0000256" key="14">
    <source>
        <dbReference type="SAM" id="MobiDB-lite"/>
    </source>
</evidence>
<keyword evidence="4" id="KW-0689">Ribosomal protein</keyword>
<proteinExistence type="inferred from homology"/>
<sequence length="241" mass="27522">MAASIVCGRTSMFFRSLNGISCSKTLLSADSQTLLLQTASYNPRPLRLKLREPYIPDRSSEKTPDWQKTPRYDRKLFGRYGSASGIEPASLWPNHEQLERIIEEENQWHPPLEVMLKNLQEKEQQDTEKRLAKENLIAANMAKMPKMIADWRKEKRQTKTKMNEEKSRRSKLLAEARQSLGQTLDPRNHKFLEMVAELEKEEKKKQKLMKKKQKHEQAAAPPPPPPAAAAPPPPPPAAAAP</sequence>
<evidence type="ECO:0000256" key="12">
    <source>
        <dbReference type="ARBA" id="ARBA00035485"/>
    </source>
</evidence>
<evidence type="ECO:0000256" key="3">
    <source>
        <dbReference type="ARBA" id="ARBA00005421"/>
    </source>
</evidence>
<dbReference type="EMBL" id="JAURVH010001527">
    <property type="protein sequence ID" value="KAK5914750.1"/>
    <property type="molecule type" value="Genomic_DNA"/>
</dbReference>
<dbReference type="Pfam" id="PF10147">
    <property type="entry name" value="CR6_interact"/>
    <property type="match status" value="1"/>
</dbReference>
<gene>
    <name evidence="15" type="ORF">CgunFtcFv8_009164</name>
</gene>
<dbReference type="GO" id="GO:1990904">
    <property type="term" value="C:ribonucleoprotein complex"/>
    <property type="evidence" value="ECO:0007669"/>
    <property type="project" value="UniProtKB-KW"/>
</dbReference>
<dbReference type="PANTHER" id="PTHR31761:SF1">
    <property type="entry name" value="LARGE RIBOSOMAL SUBUNIT PROTEIN ML64"/>
    <property type="match status" value="1"/>
</dbReference>
<dbReference type="GO" id="GO:0005634">
    <property type="term" value="C:nucleus"/>
    <property type="evidence" value="ECO:0007669"/>
    <property type="project" value="UniProtKB-SubCell"/>
</dbReference>
<evidence type="ECO:0000256" key="11">
    <source>
        <dbReference type="ARBA" id="ARBA00035184"/>
    </source>
</evidence>
<dbReference type="Gene3D" id="6.10.280.120">
    <property type="entry name" value="Growth arrest and DNA-damage-inducible proteins-interacting protein 1"/>
    <property type="match status" value="1"/>
</dbReference>
<evidence type="ECO:0000256" key="6">
    <source>
        <dbReference type="ARBA" id="ARBA00023128"/>
    </source>
</evidence>
<evidence type="ECO:0000313" key="16">
    <source>
        <dbReference type="Proteomes" id="UP001331515"/>
    </source>
</evidence>
<evidence type="ECO:0000256" key="9">
    <source>
        <dbReference type="ARBA" id="ARBA00023306"/>
    </source>
</evidence>
<comment type="function">
    <text evidence="13">Acts as a negative regulator of G1 to S cell cycle phase progression by inhibiting cyclin-dependent kinases. Inhibitory effects are additive with GADD45 proteins but also occur in the absence of GADD45 proteins. Acts as a repressor of the orphan nuclear receptor NR4A1 by inhibiting AB domain-mediated transcriptional activity. May be involved in the hormone-mediated regulation of NR4A1 transcriptional activity. May play a role in mitochondrial protein synthesis.</text>
</comment>
<protein>
    <recommendedName>
        <fullName evidence="11">Large ribosomal subunit protein mL64</fullName>
    </recommendedName>
    <alternativeName>
        <fullName evidence="10">39S ribosomal protein L59, mitochondrial</fullName>
    </alternativeName>
    <alternativeName>
        <fullName evidence="12">Growth arrest and DNA damage-inducible proteins-interacting protein 1</fullName>
    </alternativeName>
</protein>
<organism evidence="15 16">
    <name type="scientific">Champsocephalus gunnari</name>
    <name type="common">Mackerel icefish</name>
    <dbReference type="NCBI Taxonomy" id="52237"/>
    <lineage>
        <taxon>Eukaryota</taxon>
        <taxon>Metazoa</taxon>
        <taxon>Chordata</taxon>
        <taxon>Craniata</taxon>
        <taxon>Vertebrata</taxon>
        <taxon>Euteleostomi</taxon>
        <taxon>Actinopterygii</taxon>
        <taxon>Neopterygii</taxon>
        <taxon>Teleostei</taxon>
        <taxon>Neoteleostei</taxon>
        <taxon>Acanthomorphata</taxon>
        <taxon>Eupercaria</taxon>
        <taxon>Perciformes</taxon>
        <taxon>Notothenioidei</taxon>
        <taxon>Channichthyidae</taxon>
        <taxon>Champsocephalus</taxon>
    </lineage>
</organism>
<evidence type="ECO:0000256" key="2">
    <source>
        <dbReference type="ARBA" id="ARBA00004173"/>
    </source>
</evidence>
<keyword evidence="5" id="KW-0175">Coiled coil</keyword>
<comment type="similarity">
    <text evidence="3">Belongs to the mitochondrion-specific ribosomal protein mL64 family.</text>
</comment>
<accession>A0AAN8D1E2</accession>
<comment type="caution">
    <text evidence="15">The sequence shown here is derived from an EMBL/GenBank/DDBJ whole genome shotgun (WGS) entry which is preliminary data.</text>
</comment>
<evidence type="ECO:0000256" key="5">
    <source>
        <dbReference type="ARBA" id="ARBA00023054"/>
    </source>
</evidence>
<dbReference type="AlphaFoldDB" id="A0AAN8D1E2"/>
<dbReference type="InterPro" id="IPR018472">
    <property type="entry name" value="Ribosomal_mL64"/>
</dbReference>
<reference evidence="15 16" key="1">
    <citation type="journal article" date="2023" name="Mol. Biol. Evol.">
        <title>Genomics of Secondarily Temperate Adaptation in the Only Non-Antarctic Icefish.</title>
        <authorList>
            <person name="Rivera-Colon A.G."/>
            <person name="Rayamajhi N."/>
            <person name="Minhas B.F."/>
            <person name="Madrigal G."/>
            <person name="Bilyk K.T."/>
            <person name="Yoon V."/>
            <person name="Hune M."/>
            <person name="Gregory S."/>
            <person name="Cheng C.H.C."/>
            <person name="Catchen J.M."/>
        </authorList>
    </citation>
    <scope>NUCLEOTIDE SEQUENCE [LARGE SCALE GENOMIC DNA]</scope>
    <source>
        <tissue evidence="15">White muscle</tissue>
    </source>
</reference>
<keyword evidence="8" id="KW-0687">Ribonucleoprotein</keyword>
<keyword evidence="7" id="KW-0539">Nucleus</keyword>
<dbReference type="PANTHER" id="PTHR31761">
    <property type="entry name" value="GROWTH ARREST AND DNA DAMAGE-INDUCIBLE PROTEINS-INTERACTING PROTEIN 1 GADD45GIP1"/>
    <property type="match status" value="1"/>
</dbReference>
<comment type="subcellular location">
    <subcellularLocation>
        <location evidence="2">Mitochondrion</location>
    </subcellularLocation>
    <subcellularLocation>
        <location evidence="1">Nucleus</location>
    </subcellularLocation>
</comment>
<evidence type="ECO:0000256" key="4">
    <source>
        <dbReference type="ARBA" id="ARBA00022980"/>
    </source>
</evidence>
<keyword evidence="9" id="KW-0131">Cell cycle</keyword>
<evidence type="ECO:0000256" key="13">
    <source>
        <dbReference type="ARBA" id="ARBA00060144"/>
    </source>
</evidence>
<dbReference type="Proteomes" id="UP001331515">
    <property type="component" value="Unassembled WGS sequence"/>
</dbReference>
<evidence type="ECO:0000256" key="7">
    <source>
        <dbReference type="ARBA" id="ARBA00023242"/>
    </source>
</evidence>
<dbReference type="InterPro" id="IPR043035">
    <property type="entry name" value="Ribosomal_mL64_sf"/>
</dbReference>
<feature type="compositionally biased region" description="Basic and acidic residues" evidence="14">
    <location>
        <begin position="186"/>
        <end position="204"/>
    </location>
</feature>
<keyword evidence="6" id="KW-0496">Mitochondrion</keyword>
<name>A0AAN8D1E2_CHAGU</name>
<evidence type="ECO:0000256" key="8">
    <source>
        <dbReference type="ARBA" id="ARBA00023274"/>
    </source>
</evidence>
<evidence type="ECO:0000313" key="15">
    <source>
        <dbReference type="EMBL" id="KAK5914750.1"/>
    </source>
</evidence>
<feature type="compositionally biased region" description="Pro residues" evidence="14">
    <location>
        <begin position="220"/>
        <end position="241"/>
    </location>
</feature>